<feature type="region of interest" description="Disordered" evidence="1">
    <location>
        <begin position="1"/>
        <end position="38"/>
    </location>
</feature>
<protein>
    <submittedName>
        <fullName evidence="3">Uncharacterized protein LOC109014033</fullName>
    </submittedName>
</protein>
<dbReference type="OrthoDB" id="747268at2759"/>
<evidence type="ECO:0000256" key="1">
    <source>
        <dbReference type="SAM" id="MobiDB-lite"/>
    </source>
</evidence>
<reference evidence="3" key="1">
    <citation type="submission" date="2025-08" db="UniProtKB">
        <authorList>
            <consortium name="RefSeq"/>
        </authorList>
    </citation>
    <scope>IDENTIFICATION</scope>
    <source>
        <tissue evidence="3">Leaves</tissue>
    </source>
</reference>
<name>A0A2I4H6W3_JUGRE</name>
<feature type="compositionally biased region" description="Acidic residues" evidence="1">
    <location>
        <begin position="17"/>
        <end position="30"/>
    </location>
</feature>
<dbReference type="KEGG" id="jre:109014033"/>
<dbReference type="Proteomes" id="UP000235220">
    <property type="component" value="Chromosome 14"/>
</dbReference>
<dbReference type="AlphaFoldDB" id="A0A2I4H6W3"/>
<dbReference type="InterPro" id="IPR004330">
    <property type="entry name" value="FAR1_DNA_bnd_dom"/>
</dbReference>
<dbReference type="Gramene" id="Jr14_15310_p1">
    <property type="protein sequence ID" value="cds.Jr14_15310_p1"/>
    <property type="gene ID" value="Jr14_15310"/>
</dbReference>
<organism evidence="2 3">
    <name type="scientific">Juglans regia</name>
    <name type="common">English walnut</name>
    <dbReference type="NCBI Taxonomy" id="51240"/>
    <lineage>
        <taxon>Eukaryota</taxon>
        <taxon>Viridiplantae</taxon>
        <taxon>Streptophyta</taxon>
        <taxon>Embryophyta</taxon>
        <taxon>Tracheophyta</taxon>
        <taxon>Spermatophyta</taxon>
        <taxon>Magnoliopsida</taxon>
        <taxon>eudicotyledons</taxon>
        <taxon>Gunneridae</taxon>
        <taxon>Pentapetalae</taxon>
        <taxon>rosids</taxon>
        <taxon>fabids</taxon>
        <taxon>Fagales</taxon>
        <taxon>Juglandaceae</taxon>
        <taxon>Juglans</taxon>
    </lineage>
</organism>
<sequence length="197" mass="22169">MQSSLSETPSDIKIDPDAEGMNEVSYDDNGVEPPKSGMQFSTDQEVLDYYKRYTKQEGFGVIIKRTKRDLDGGAKYVTIGCARGGMYYPSHSNLSKPRPTKKIDRKAKVNARFVNGLWVLTSVDLVHNHCTVSPQKSRFFRSHKCLDEYSQMMLDLNDRVGIRMNKNFQALVTDVGGLGISLSKRKIVGILLTKLDI</sequence>
<keyword evidence="2" id="KW-1185">Reference proteome</keyword>
<dbReference type="STRING" id="51240.A0A2I4H6W3"/>
<dbReference type="RefSeq" id="XP_018851889.1">
    <property type="nucleotide sequence ID" value="XM_018996344.1"/>
</dbReference>
<dbReference type="GeneID" id="109014033"/>
<proteinExistence type="predicted"/>
<dbReference type="Pfam" id="PF03101">
    <property type="entry name" value="FAR1"/>
    <property type="match status" value="1"/>
</dbReference>
<evidence type="ECO:0000313" key="2">
    <source>
        <dbReference type="Proteomes" id="UP000235220"/>
    </source>
</evidence>
<evidence type="ECO:0000313" key="3">
    <source>
        <dbReference type="RefSeq" id="XP_018851889.1"/>
    </source>
</evidence>
<dbReference type="PANTHER" id="PTHR46328">
    <property type="entry name" value="FAR-RED IMPAIRED RESPONSIVE (FAR1) FAMILY PROTEIN-RELATED"/>
    <property type="match status" value="1"/>
</dbReference>
<gene>
    <name evidence="3" type="primary">LOC109014033</name>
</gene>
<dbReference type="PANTHER" id="PTHR46328:SF35">
    <property type="entry name" value="PROTEIN FAR1-RELATED SEQUENCE 5-LIKE"/>
    <property type="match status" value="1"/>
</dbReference>
<accession>A0A2I4H6W3</accession>